<dbReference type="InterPro" id="IPR002509">
    <property type="entry name" value="NODB_dom"/>
</dbReference>
<feature type="domain" description="NodB homology" evidence="3">
    <location>
        <begin position="87"/>
        <end position="261"/>
    </location>
</feature>
<dbReference type="Proteomes" id="UP000310506">
    <property type="component" value="Unassembled WGS sequence"/>
</dbReference>
<evidence type="ECO:0000256" key="2">
    <source>
        <dbReference type="ARBA" id="ARBA00022801"/>
    </source>
</evidence>
<keyword evidence="1" id="KW-0479">Metal-binding</keyword>
<dbReference type="RefSeq" id="WP_136136014.1">
    <property type="nucleotide sequence ID" value="NZ_SDGV01000004.1"/>
</dbReference>
<proteinExistence type="predicted"/>
<gene>
    <name evidence="4" type="ORF">ESZ54_02070</name>
</gene>
<evidence type="ECO:0000259" key="3">
    <source>
        <dbReference type="PROSITE" id="PS51677"/>
    </source>
</evidence>
<dbReference type="PANTHER" id="PTHR10587">
    <property type="entry name" value="GLYCOSYL TRANSFERASE-RELATED"/>
    <property type="match status" value="1"/>
</dbReference>
<evidence type="ECO:0000313" key="5">
    <source>
        <dbReference type="Proteomes" id="UP000310506"/>
    </source>
</evidence>
<dbReference type="SUPFAM" id="SSF88713">
    <property type="entry name" value="Glycoside hydrolase/deacetylase"/>
    <property type="match status" value="1"/>
</dbReference>
<dbReference type="Pfam" id="PF01522">
    <property type="entry name" value="Polysacc_deac_1"/>
    <property type="match status" value="1"/>
</dbReference>
<dbReference type="GO" id="GO:0046872">
    <property type="term" value="F:metal ion binding"/>
    <property type="evidence" value="ECO:0007669"/>
    <property type="project" value="UniProtKB-KW"/>
</dbReference>
<dbReference type="GO" id="GO:0016810">
    <property type="term" value="F:hydrolase activity, acting on carbon-nitrogen (but not peptide) bonds"/>
    <property type="evidence" value="ECO:0007669"/>
    <property type="project" value="InterPro"/>
</dbReference>
<dbReference type="GO" id="GO:0016020">
    <property type="term" value="C:membrane"/>
    <property type="evidence" value="ECO:0007669"/>
    <property type="project" value="TreeGrafter"/>
</dbReference>
<dbReference type="EMBL" id="SDGV01000004">
    <property type="protein sequence ID" value="THB62015.1"/>
    <property type="molecule type" value="Genomic_DNA"/>
</dbReference>
<dbReference type="OrthoDB" id="9812065at2"/>
<dbReference type="PANTHER" id="PTHR10587:SF133">
    <property type="entry name" value="CHITIN DEACETYLASE 1-RELATED"/>
    <property type="match status" value="1"/>
</dbReference>
<name>A0A4S3B9Y6_9ENTE</name>
<sequence length="286" mass="31766">MKRQQHKKRRIIFSYSFLGTIILLLILAKVASGIEKDGLLENTTQSSKTKEVTKKQSSTENKVIISETLTTSSQTTESTTEEQKLEKAISLTFDDGPSPVTSPKILDTLKSENVTATFFLLGQNVSGSEQIVKQIKNEGHEIGSHSQSHPLLTSLDEASLKSEFSKSDTAIKNATGEKPRYVRPPYGAAKKREAEIINRPLIEWSVDSLDWQSKNKAAIIQQVVANTYPGSIILMHDIQPATAEALPDIIKQLKEQEYQFVSISELLDNPTDIAHYFGANDHKIVD</sequence>
<dbReference type="AlphaFoldDB" id="A0A4S3B9Y6"/>
<dbReference type="InterPro" id="IPR011330">
    <property type="entry name" value="Glyco_hydro/deAcase_b/a-brl"/>
</dbReference>
<protein>
    <submittedName>
        <fullName evidence="4">Polysaccharide deacetylase family protein</fullName>
    </submittedName>
</protein>
<accession>A0A4S3B9Y6</accession>
<keyword evidence="2" id="KW-0378">Hydrolase</keyword>
<dbReference type="GO" id="GO:0005975">
    <property type="term" value="P:carbohydrate metabolic process"/>
    <property type="evidence" value="ECO:0007669"/>
    <property type="project" value="InterPro"/>
</dbReference>
<dbReference type="PROSITE" id="PS51677">
    <property type="entry name" value="NODB"/>
    <property type="match status" value="1"/>
</dbReference>
<organism evidence="4 5">
    <name type="scientific">Vagococcus silagei</name>
    <dbReference type="NCBI Taxonomy" id="2508885"/>
    <lineage>
        <taxon>Bacteria</taxon>
        <taxon>Bacillati</taxon>
        <taxon>Bacillota</taxon>
        <taxon>Bacilli</taxon>
        <taxon>Lactobacillales</taxon>
        <taxon>Enterococcaceae</taxon>
        <taxon>Vagococcus</taxon>
    </lineage>
</organism>
<keyword evidence="5" id="KW-1185">Reference proteome</keyword>
<reference evidence="4 5" key="1">
    <citation type="submission" date="2019-01" db="EMBL/GenBank/DDBJ databases">
        <title>Vagococcus silagei sp. nov. isolated from brewer's grain.</title>
        <authorList>
            <person name="Guu J.-R."/>
        </authorList>
    </citation>
    <scope>NUCLEOTIDE SEQUENCE [LARGE SCALE GENOMIC DNA]</scope>
    <source>
        <strain evidence="4 5">2B-2</strain>
    </source>
</reference>
<comment type="caution">
    <text evidence="4">The sequence shown here is derived from an EMBL/GenBank/DDBJ whole genome shotgun (WGS) entry which is preliminary data.</text>
</comment>
<evidence type="ECO:0000313" key="4">
    <source>
        <dbReference type="EMBL" id="THB62015.1"/>
    </source>
</evidence>
<dbReference type="InterPro" id="IPR050248">
    <property type="entry name" value="Polysacc_deacetylase_ArnD"/>
</dbReference>
<dbReference type="Gene3D" id="3.20.20.370">
    <property type="entry name" value="Glycoside hydrolase/deacetylase"/>
    <property type="match status" value="1"/>
</dbReference>
<evidence type="ECO:0000256" key="1">
    <source>
        <dbReference type="ARBA" id="ARBA00022723"/>
    </source>
</evidence>